<reference evidence="3" key="1">
    <citation type="submission" date="2014-11" db="EMBL/GenBank/DDBJ databases">
        <authorList>
            <person name="Otto D Thomas"/>
            <person name="Naeem Raeece"/>
        </authorList>
    </citation>
    <scope>NUCLEOTIDE SEQUENCE</scope>
</reference>
<feature type="coiled-coil region" evidence="1">
    <location>
        <begin position="384"/>
        <end position="517"/>
    </location>
</feature>
<dbReference type="EMBL" id="CDMZ01004003">
    <property type="protein sequence ID" value="CEM48346.1"/>
    <property type="molecule type" value="Genomic_DNA"/>
</dbReference>
<evidence type="ECO:0000256" key="1">
    <source>
        <dbReference type="SAM" id="Coils"/>
    </source>
</evidence>
<feature type="coiled-coil region" evidence="1">
    <location>
        <begin position="79"/>
        <end position="170"/>
    </location>
</feature>
<keyword evidence="1" id="KW-0175">Coiled coil</keyword>
<evidence type="ECO:0000256" key="2">
    <source>
        <dbReference type="SAM" id="MobiDB-lite"/>
    </source>
</evidence>
<proteinExistence type="predicted"/>
<feature type="non-terminal residue" evidence="3">
    <location>
        <position position="531"/>
    </location>
</feature>
<feature type="region of interest" description="Disordered" evidence="2">
    <location>
        <begin position="313"/>
        <end position="336"/>
    </location>
</feature>
<sequence>MRSHATELQEALEMSKKQNLYLTAELERVQRESEERHRQLYSQLCAKKKDFEELHRQIVEGRDKDSVSAAVMARDAARISELESDLSLLRDKMVQVEKTRAEVTRQKETLRAELEGEREERKNDEAAIRGKHRREMEDLHHKIRQMQVELDKQGDQSARLTEALKEVEKSKVARGAIREEMERMAAEQEQFKADKRKELDGTLESLAKQRAEGLRLRQQLAETERRAEHFATEAARLSTQVEETSGRLSDAEQAMTVRLGGLERRYSLEVAELQAKVEEERGSAALAETKHRQRVSNLRAEIAVISEKLKESQQRSVERETSLSRQLEEERRSAAEKITELQTQRCDLEERGAALRAGFAEKEAELVRQLELSRREEDSLRVQVAESRASLDRTECEREAARSEERRLGAELRVNQADYSQLQEQHRTLMLQVEQNTARAENAEAETQELQKQLLDVTLALDRERSLKAEEIGRIQQEKNFALEKMRVECDDSTRRAEDLSRDAADSRRNMKDLGKRCARKIKELRAARQV</sequence>
<evidence type="ECO:0000313" key="3">
    <source>
        <dbReference type="EMBL" id="CEM48346.1"/>
    </source>
</evidence>
<accession>A0A0G4HVB1</accession>
<protein>
    <submittedName>
        <fullName evidence="3">Uncharacterized protein</fullName>
    </submittedName>
</protein>
<name>A0A0G4HVB1_9ALVE</name>
<organism evidence="3">
    <name type="scientific">Chromera velia CCMP2878</name>
    <dbReference type="NCBI Taxonomy" id="1169474"/>
    <lineage>
        <taxon>Eukaryota</taxon>
        <taxon>Sar</taxon>
        <taxon>Alveolata</taxon>
        <taxon>Colpodellida</taxon>
        <taxon>Chromeraceae</taxon>
        <taxon>Chromera</taxon>
    </lineage>
</organism>
<gene>
    <name evidence="3" type="ORF">Cvel_32143</name>
</gene>
<dbReference type="AlphaFoldDB" id="A0A0G4HVB1"/>